<feature type="compositionally biased region" description="Polar residues" evidence="1">
    <location>
        <begin position="199"/>
        <end position="220"/>
    </location>
</feature>
<dbReference type="Proteomes" id="UP001153620">
    <property type="component" value="Chromosome 3"/>
</dbReference>
<name>A0A9N9WX59_9DIPT</name>
<accession>A0A9N9WX59</accession>
<sequence>MHCSRMPLSDRRYKPPPRISTSGYDTGPVTRPCTERFALGDFPIRYKNRSIRSSSPTSNSDQGSTPDPQKTPLIIVNLKISPDAKTLAPKNIKRSEKKLPPYCVQFQNTTKSTNETPHPSPSMKVIQDFIVQGTLIGNQRRQLAAHASKNSPNIIINCDDSEYDECDTYAESTLNMFQNINSDLLLSLDYYEMDRDSRTPTPIQKASLNRPSSASQLSQTRSITPTTLVGVPAGYRPLGLRSVSPTAARTVLRVDLQGNSDNYHKTESAFKDINYNIHRLNIKRGIRNKNDKLLKFG</sequence>
<dbReference type="EMBL" id="OU895879">
    <property type="protein sequence ID" value="CAG9809690.1"/>
    <property type="molecule type" value="Genomic_DNA"/>
</dbReference>
<keyword evidence="3" id="KW-1185">Reference proteome</keyword>
<proteinExistence type="predicted"/>
<feature type="region of interest" description="Disordered" evidence="1">
    <location>
        <begin position="196"/>
        <end position="220"/>
    </location>
</feature>
<protein>
    <submittedName>
        <fullName evidence="2">Uncharacterized protein</fullName>
    </submittedName>
</protein>
<feature type="compositionally biased region" description="Low complexity" evidence="1">
    <location>
        <begin position="51"/>
        <end position="60"/>
    </location>
</feature>
<reference evidence="2" key="2">
    <citation type="submission" date="2022-10" db="EMBL/GenBank/DDBJ databases">
        <authorList>
            <consortium name="ENA_rothamsted_submissions"/>
            <consortium name="culmorum"/>
            <person name="King R."/>
        </authorList>
    </citation>
    <scope>NUCLEOTIDE SEQUENCE</scope>
</reference>
<evidence type="ECO:0000256" key="1">
    <source>
        <dbReference type="SAM" id="MobiDB-lite"/>
    </source>
</evidence>
<dbReference type="AlphaFoldDB" id="A0A9N9WX59"/>
<evidence type="ECO:0000313" key="3">
    <source>
        <dbReference type="Proteomes" id="UP001153620"/>
    </source>
</evidence>
<feature type="region of interest" description="Disordered" evidence="1">
    <location>
        <begin position="1"/>
        <end position="32"/>
    </location>
</feature>
<evidence type="ECO:0000313" key="2">
    <source>
        <dbReference type="EMBL" id="CAG9809690.1"/>
    </source>
</evidence>
<dbReference type="OrthoDB" id="7756355at2759"/>
<feature type="region of interest" description="Disordered" evidence="1">
    <location>
        <begin position="48"/>
        <end position="72"/>
    </location>
</feature>
<organism evidence="2 3">
    <name type="scientific">Chironomus riparius</name>
    <dbReference type="NCBI Taxonomy" id="315576"/>
    <lineage>
        <taxon>Eukaryota</taxon>
        <taxon>Metazoa</taxon>
        <taxon>Ecdysozoa</taxon>
        <taxon>Arthropoda</taxon>
        <taxon>Hexapoda</taxon>
        <taxon>Insecta</taxon>
        <taxon>Pterygota</taxon>
        <taxon>Neoptera</taxon>
        <taxon>Endopterygota</taxon>
        <taxon>Diptera</taxon>
        <taxon>Nematocera</taxon>
        <taxon>Chironomoidea</taxon>
        <taxon>Chironomidae</taxon>
        <taxon>Chironominae</taxon>
        <taxon>Chironomus</taxon>
    </lineage>
</organism>
<reference evidence="2" key="1">
    <citation type="submission" date="2022-01" db="EMBL/GenBank/DDBJ databases">
        <authorList>
            <person name="King R."/>
        </authorList>
    </citation>
    <scope>NUCLEOTIDE SEQUENCE</scope>
</reference>
<gene>
    <name evidence="2" type="ORF">CHIRRI_LOCUS12510</name>
</gene>